<comment type="caution">
    <text evidence="3">The sequence shown here is derived from an EMBL/GenBank/DDBJ whole genome shotgun (WGS) entry which is preliminary data.</text>
</comment>
<keyword evidence="4" id="KW-1185">Reference proteome</keyword>
<name>A0A5C5YYT6_9BACT</name>
<dbReference type="GO" id="GO:0016989">
    <property type="term" value="F:sigma factor antagonist activity"/>
    <property type="evidence" value="ECO:0007669"/>
    <property type="project" value="TreeGrafter"/>
</dbReference>
<reference evidence="3 4" key="1">
    <citation type="submission" date="2019-02" db="EMBL/GenBank/DDBJ databases">
        <title>Deep-cultivation of Planctomycetes and their phenomic and genomic characterization uncovers novel biology.</title>
        <authorList>
            <person name="Wiegand S."/>
            <person name="Jogler M."/>
            <person name="Boedeker C."/>
            <person name="Pinto D."/>
            <person name="Vollmers J."/>
            <person name="Rivas-Marin E."/>
            <person name="Kohn T."/>
            <person name="Peeters S.H."/>
            <person name="Heuer A."/>
            <person name="Rast P."/>
            <person name="Oberbeckmann S."/>
            <person name="Bunk B."/>
            <person name="Jeske O."/>
            <person name="Meyerdierks A."/>
            <person name="Storesund J.E."/>
            <person name="Kallscheuer N."/>
            <person name="Luecker S."/>
            <person name="Lage O.M."/>
            <person name="Pohl T."/>
            <person name="Merkel B.J."/>
            <person name="Hornburger P."/>
            <person name="Mueller R.-W."/>
            <person name="Bruemmer F."/>
            <person name="Labrenz M."/>
            <person name="Spormann A.M."/>
            <person name="Op Den Camp H."/>
            <person name="Overmann J."/>
            <person name="Amann R."/>
            <person name="Jetten M.S.M."/>
            <person name="Mascher T."/>
            <person name="Medema M.H."/>
            <person name="Devos D.P."/>
            <person name="Kaster A.-K."/>
            <person name="Ovreas L."/>
            <person name="Rohde M."/>
            <person name="Galperin M.Y."/>
            <person name="Jogler C."/>
        </authorList>
    </citation>
    <scope>NUCLEOTIDE SEQUENCE [LARGE SCALE GENOMIC DNA]</scope>
    <source>
        <strain evidence="3 4">CA13</strain>
    </source>
</reference>
<dbReference type="Pfam" id="PF04773">
    <property type="entry name" value="FecR"/>
    <property type="match status" value="1"/>
</dbReference>
<dbReference type="Gene3D" id="2.60.120.1440">
    <property type="match status" value="1"/>
</dbReference>
<keyword evidence="1" id="KW-0812">Transmembrane</keyword>
<dbReference type="Proteomes" id="UP000315010">
    <property type="component" value="Unassembled WGS sequence"/>
</dbReference>
<keyword evidence="1" id="KW-0472">Membrane</keyword>
<feature type="domain" description="FecR protein" evidence="2">
    <location>
        <begin position="152"/>
        <end position="233"/>
    </location>
</feature>
<evidence type="ECO:0000259" key="2">
    <source>
        <dbReference type="Pfam" id="PF04773"/>
    </source>
</evidence>
<dbReference type="OrthoDB" id="287035at2"/>
<sequence>MTSEPNPKLSSAELDRLIELASAYREDRIGDAEVAELDMMLSESPAALDAFVEIGMLVADLSQAQNVGPANSDNHSHLHNDAAPRSSIRFVSVVVLAASLLLAVGLWSWLSNRPAPSFARLESVSNCLWRETATPARVGGRIGVGHFRLAEGVATIRFDNGAQVDLEGSSHLEVLGQDHCQLHSGKLVVTVENDFKGFTVDTPHGQFIDQGTSFGVTVEDDGASVVEVFDGFVDVKHRTSGQQRRLAEDAAVRLLPKEMVDEAEYEPPPTVEDSGDVQIASTAAQGADCSLRRDHQHRKVKSPLLVARTSRPALSRFDTRICLRFDLTNVRTADANKASLQLTATPSGKGFASQSTDTVIAAYGIIDDTLDHWLPDKVLWNELPGVIDNPWQSNSVRLLGHFTIPKGQQSGNFRVEGPELTKLLKNDSNGLLSIVLVSETESRKGMMVNAFASSHHDSLRPPTLHLWLAR</sequence>
<dbReference type="EMBL" id="SJPJ01000001">
    <property type="protein sequence ID" value="TWT80214.1"/>
    <property type="molecule type" value="Genomic_DNA"/>
</dbReference>
<gene>
    <name evidence="3" type="ORF">CA13_16270</name>
</gene>
<evidence type="ECO:0000313" key="4">
    <source>
        <dbReference type="Proteomes" id="UP000315010"/>
    </source>
</evidence>
<proteinExistence type="predicted"/>
<dbReference type="RefSeq" id="WP_146395282.1">
    <property type="nucleotide sequence ID" value="NZ_SJPJ01000001.1"/>
</dbReference>
<keyword evidence="1" id="KW-1133">Transmembrane helix</keyword>
<protein>
    <submittedName>
        <fullName evidence="3">FecR protein</fullName>
    </submittedName>
</protein>
<dbReference type="InterPro" id="IPR012373">
    <property type="entry name" value="Ferrdict_sens_TM"/>
</dbReference>
<dbReference type="PANTHER" id="PTHR30273:SF2">
    <property type="entry name" value="PROTEIN FECR"/>
    <property type="match status" value="1"/>
</dbReference>
<dbReference type="AlphaFoldDB" id="A0A5C5YYT6"/>
<dbReference type="InterPro" id="IPR006860">
    <property type="entry name" value="FecR"/>
</dbReference>
<evidence type="ECO:0000313" key="3">
    <source>
        <dbReference type="EMBL" id="TWT80214.1"/>
    </source>
</evidence>
<organism evidence="3 4">
    <name type="scientific">Novipirellula herctigrandis</name>
    <dbReference type="NCBI Taxonomy" id="2527986"/>
    <lineage>
        <taxon>Bacteria</taxon>
        <taxon>Pseudomonadati</taxon>
        <taxon>Planctomycetota</taxon>
        <taxon>Planctomycetia</taxon>
        <taxon>Pirellulales</taxon>
        <taxon>Pirellulaceae</taxon>
        <taxon>Novipirellula</taxon>
    </lineage>
</organism>
<evidence type="ECO:0000256" key="1">
    <source>
        <dbReference type="SAM" id="Phobius"/>
    </source>
</evidence>
<feature type="transmembrane region" description="Helical" evidence="1">
    <location>
        <begin position="90"/>
        <end position="110"/>
    </location>
</feature>
<accession>A0A5C5YYT6</accession>
<dbReference type="PANTHER" id="PTHR30273">
    <property type="entry name" value="PERIPLASMIC SIGNAL SENSOR AND SIGMA FACTOR ACTIVATOR FECR-RELATED"/>
    <property type="match status" value="1"/>
</dbReference>